<feature type="region of interest" description="Disordered" evidence="1">
    <location>
        <begin position="1"/>
        <end position="20"/>
    </location>
</feature>
<sequence>MRNFPQPYGAVTGGGESLSVRTERHPSQAVGRALDGEVREFFGGGVQGTYGFVGRGGVVGLEGCPTPRLEQTTITITITIRSRDRLERDRPATVERNPSKPVHLRPLDTRQKTPRVITG</sequence>
<evidence type="ECO:0000256" key="1">
    <source>
        <dbReference type="SAM" id="MobiDB-lite"/>
    </source>
</evidence>
<protein>
    <submittedName>
        <fullName evidence="2">Uncharacterized protein</fullName>
    </submittedName>
</protein>
<dbReference type="KEGG" id="acad:UA74_03305"/>
<dbReference type="Proteomes" id="UP000185511">
    <property type="component" value="Chromosome"/>
</dbReference>
<gene>
    <name evidence="2" type="ORF">UA74_03305</name>
</gene>
<organism evidence="2 3">
    <name type="scientific">Actinoalloteichus fjordicus</name>
    <dbReference type="NCBI Taxonomy" id="1612552"/>
    <lineage>
        <taxon>Bacteria</taxon>
        <taxon>Bacillati</taxon>
        <taxon>Actinomycetota</taxon>
        <taxon>Actinomycetes</taxon>
        <taxon>Pseudonocardiales</taxon>
        <taxon>Pseudonocardiaceae</taxon>
        <taxon>Actinoalloteichus</taxon>
    </lineage>
</organism>
<accession>A0AAC9PQA8</accession>
<reference evidence="3" key="1">
    <citation type="submission" date="2016-06" db="EMBL/GenBank/DDBJ databases">
        <title>Complete genome sequence of Actinoalloteichus fjordicus DSM 46855 (=ADI127-17), type strain of the new species Actinoalloteichus fjordicus.</title>
        <authorList>
            <person name="Ruckert C."/>
            <person name="Nouioui I."/>
            <person name="Willmese J."/>
            <person name="van Wezel G."/>
            <person name="Klenk H.-P."/>
            <person name="Kalinowski J."/>
            <person name="Zotchev S.B."/>
        </authorList>
    </citation>
    <scope>NUCLEOTIDE SEQUENCE [LARGE SCALE GENOMIC DNA]</scope>
    <source>
        <strain evidence="3">ADI127-7</strain>
    </source>
</reference>
<dbReference type="AlphaFoldDB" id="A0AAC9PQA8"/>
<evidence type="ECO:0000313" key="3">
    <source>
        <dbReference type="Proteomes" id="UP000185511"/>
    </source>
</evidence>
<evidence type="ECO:0000313" key="2">
    <source>
        <dbReference type="EMBL" id="APU12742.1"/>
    </source>
</evidence>
<proteinExistence type="predicted"/>
<name>A0AAC9PQA8_9PSEU</name>
<feature type="region of interest" description="Disordered" evidence="1">
    <location>
        <begin position="85"/>
        <end position="119"/>
    </location>
</feature>
<dbReference type="EMBL" id="CP016076">
    <property type="protein sequence ID" value="APU12742.1"/>
    <property type="molecule type" value="Genomic_DNA"/>
</dbReference>
<keyword evidence="3" id="KW-1185">Reference proteome</keyword>